<evidence type="ECO:0000313" key="3">
    <source>
        <dbReference type="EMBL" id="MFC5270130.1"/>
    </source>
</evidence>
<dbReference type="Gene3D" id="3.40.50.450">
    <property type="match status" value="1"/>
</dbReference>
<dbReference type="SUPFAM" id="SSF47781">
    <property type="entry name" value="RuvA domain 2-like"/>
    <property type="match status" value="1"/>
</dbReference>
<feature type="domain" description="Smf/DprA SLOG" evidence="2">
    <location>
        <begin position="83"/>
        <end position="288"/>
    </location>
</feature>
<evidence type="ECO:0000256" key="1">
    <source>
        <dbReference type="ARBA" id="ARBA00006525"/>
    </source>
</evidence>
<evidence type="ECO:0000259" key="2">
    <source>
        <dbReference type="Pfam" id="PF02481"/>
    </source>
</evidence>
<gene>
    <name evidence="3" type="primary">dprA</name>
    <name evidence="3" type="ORF">ACFPIB_05885</name>
</gene>
<comment type="caution">
    <text evidence="3">The sequence shown here is derived from an EMBL/GenBank/DDBJ whole genome shotgun (WGS) entry which is preliminary data.</text>
</comment>
<dbReference type="NCBIfam" id="TIGR00732">
    <property type="entry name" value="dprA"/>
    <property type="match status" value="1"/>
</dbReference>
<protein>
    <submittedName>
        <fullName evidence="3">DNA-processing protein DprA</fullName>
    </submittedName>
</protein>
<comment type="similarity">
    <text evidence="1">Belongs to the DprA/Smf family.</text>
</comment>
<reference evidence="4" key="1">
    <citation type="journal article" date="2019" name="Int. J. Syst. Evol. Microbiol.">
        <title>The Global Catalogue of Microorganisms (GCM) 10K type strain sequencing project: providing services to taxonomists for standard genome sequencing and annotation.</title>
        <authorList>
            <consortium name="The Broad Institute Genomics Platform"/>
            <consortium name="The Broad Institute Genome Sequencing Center for Infectious Disease"/>
            <person name="Wu L."/>
            <person name="Ma J."/>
        </authorList>
    </citation>
    <scope>NUCLEOTIDE SEQUENCE [LARGE SCALE GENOMIC DNA]</scope>
    <source>
        <strain evidence="4">KACC 12602</strain>
    </source>
</reference>
<keyword evidence="4" id="KW-1185">Reference proteome</keyword>
<proteinExistence type="inferred from homology"/>
<dbReference type="Proteomes" id="UP001596161">
    <property type="component" value="Unassembled WGS sequence"/>
</dbReference>
<dbReference type="PANTHER" id="PTHR43022:SF1">
    <property type="entry name" value="PROTEIN SMF"/>
    <property type="match status" value="1"/>
</dbReference>
<dbReference type="EMBL" id="JBHSKT010000003">
    <property type="protein sequence ID" value="MFC5270130.1"/>
    <property type="molecule type" value="Genomic_DNA"/>
</dbReference>
<name>A0ABW0EA34_9BACT</name>
<dbReference type="Pfam" id="PF02481">
    <property type="entry name" value="DNA_processg_A"/>
    <property type="match status" value="1"/>
</dbReference>
<dbReference type="InterPro" id="IPR057666">
    <property type="entry name" value="DrpA_SLOG"/>
</dbReference>
<evidence type="ECO:0000313" key="4">
    <source>
        <dbReference type="Proteomes" id="UP001596161"/>
    </source>
</evidence>
<dbReference type="InterPro" id="IPR003488">
    <property type="entry name" value="DprA"/>
</dbReference>
<sequence>MPDKNEQLYEVAIGLIPGIGGMLTRQLVSYCGSPKAFFDCPSSKLETIPGIGPGAIKAFKKRDEALRKAEEVLQQAEKYEAQILFYTHPDYPKRLKQIADAPTLLFYKGNASLNHPKTISIVGTRKLTRYGEAVTEKIIHDLQKHDPLIISGLAYGIDIVAHRSALKYGLQTIGTIASGLDMIYPAAHKKTAEQMLEQGGLLSEKIFGIELHPQFFPARNRIIAGLADCTIIVEGALKSGSLITAEIAFGYNREVMAVPGNITSEVSGGTNYLIKTQQAVPYTCIEDLEALLNWDNALQPPQLGLFDGSPVAKPHRPTVYDPNDFSKEEWAIIEVLQQTNDELIDNISWKAQIPINQIASLLLNMEFNGVVKSLPGKKFRLL</sequence>
<accession>A0ABW0EA34</accession>
<dbReference type="PANTHER" id="PTHR43022">
    <property type="entry name" value="PROTEIN SMF"/>
    <property type="match status" value="1"/>
</dbReference>
<organism evidence="3 4">
    <name type="scientific">Adhaeribacter terreus</name>
    <dbReference type="NCBI Taxonomy" id="529703"/>
    <lineage>
        <taxon>Bacteria</taxon>
        <taxon>Pseudomonadati</taxon>
        <taxon>Bacteroidota</taxon>
        <taxon>Cytophagia</taxon>
        <taxon>Cytophagales</taxon>
        <taxon>Hymenobacteraceae</taxon>
        <taxon>Adhaeribacter</taxon>
    </lineage>
</organism>
<dbReference type="RefSeq" id="WP_378016503.1">
    <property type="nucleotide sequence ID" value="NZ_JBHSKT010000003.1"/>
</dbReference>
<dbReference type="InterPro" id="IPR010994">
    <property type="entry name" value="RuvA_2-like"/>
</dbReference>
<dbReference type="SUPFAM" id="SSF102405">
    <property type="entry name" value="MCP/YpsA-like"/>
    <property type="match status" value="1"/>
</dbReference>